<dbReference type="Pfam" id="PF00232">
    <property type="entry name" value="Glyco_hydro_1"/>
    <property type="match status" value="1"/>
</dbReference>
<evidence type="ECO:0000313" key="5">
    <source>
        <dbReference type="EMBL" id="PWZ96471.1"/>
    </source>
</evidence>
<feature type="active site" description="Nucleophile" evidence="3">
    <location>
        <position position="60"/>
    </location>
</feature>
<dbReference type="InterPro" id="IPR018120">
    <property type="entry name" value="Glyco_hydro_1_AS"/>
</dbReference>
<evidence type="ECO:0000256" key="1">
    <source>
        <dbReference type="ARBA" id="ARBA00010838"/>
    </source>
</evidence>
<keyword evidence="2" id="KW-0378">Hydrolase</keyword>
<feature type="non-terminal residue" evidence="5">
    <location>
        <position position="133"/>
    </location>
</feature>
<comment type="caution">
    <text evidence="5">The sequence shown here is derived from an EMBL/GenBank/DDBJ whole genome shotgun (WGS) entry which is preliminary data.</text>
</comment>
<sequence>VKHDTQTGVSNNIINSGLPNSVENPHIKISEWGWAIDPEGLRYTLNVLYERYQVPLFIVENGFGAIDKVENNQIHDDYRINYLREHIEAMIDAVDKDGVDLIGYTPWGIIDIVSFTTGEMKKRYGLIYVDRDN</sequence>
<dbReference type="GO" id="GO:0005829">
    <property type="term" value="C:cytosol"/>
    <property type="evidence" value="ECO:0007669"/>
    <property type="project" value="TreeGrafter"/>
</dbReference>
<dbReference type="InterPro" id="IPR017853">
    <property type="entry name" value="GH"/>
</dbReference>
<dbReference type="PROSITE" id="PS00572">
    <property type="entry name" value="GLYCOSYL_HYDROL_F1_1"/>
    <property type="match status" value="1"/>
</dbReference>
<dbReference type="AlphaFoldDB" id="A0A317Z660"/>
<evidence type="ECO:0000256" key="4">
    <source>
        <dbReference type="RuleBase" id="RU003690"/>
    </source>
</evidence>
<keyword evidence="2" id="KW-0326">Glycosidase</keyword>
<reference evidence="5 6" key="1">
    <citation type="journal article" date="2018" name="Vet. Microbiol.">
        <title>Clonal diversity and geographic distribution of methicillin-resistant Staphylococcus pseudintermedius from Australian animals: Discovery of novel sequence types.</title>
        <authorList>
            <person name="Worthing K.A."/>
            <person name="Abraham S."/>
            <person name="Coombs G.W."/>
            <person name="Pang S."/>
            <person name="Saputra S."/>
            <person name="Jordan D."/>
            <person name="Trott D.J."/>
            <person name="Norris J.M."/>
        </authorList>
    </citation>
    <scope>NUCLEOTIDE SEQUENCE [LARGE SCALE GENOMIC DNA]</scope>
    <source>
        <strain evidence="5 6">ST71 3</strain>
    </source>
</reference>
<dbReference type="EMBL" id="QEIV01001423">
    <property type="protein sequence ID" value="PWZ96471.1"/>
    <property type="molecule type" value="Genomic_DNA"/>
</dbReference>
<dbReference type="PRINTS" id="PR00131">
    <property type="entry name" value="GLHYDRLASE1"/>
</dbReference>
<dbReference type="InterPro" id="IPR001360">
    <property type="entry name" value="Glyco_hydro_1"/>
</dbReference>
<protein>
    <submittedName>
        <fullName evidence="5">6-phospho-beta-glucosidase</fullName>
    </submittedName>
</protein>
<dbReference type="SUPFAM" id="SSF51445">
    <property type="entry name" value="(Trans)glycosidases"/>
    <property type="match status" value="1"/>
</dbReference>
<accession>A0A317Z660</accession>
<dbReference type="Gene3D" id="3.20.20.80">
    <property type="entry name" value="Glycosidases"/>
    <property type="match status" value="1"/>
</dbReference>
<name>A0A317Z660_STAPS</name>
<dbReference type="PANTHER" id="PTHR10353:SF85">
    <property type="entry name" value="ARYL-PHOSPHO-BETA-D-GLUCOSIDASE BGLA"/>
    <property type="match status" value="1"/>
</dbReference>
<evidence type="ECO:0000256" key="2">
    <source>
        <dbReference type="ARBA" id="ARBA00023295"/>
    </source>
</evidence>
<evidence type="ECO:0000313" key="6">
    <source>
        <dbReference type="Proteomes" id="UP000246351"/>
    </source>
</evidence>
<gene>
    <name evidence="5" type="ORF">DD924_13850</name>
</gene>
<dbReference type="PANTHER" id="PTHR10353">
    <property type="entry name" value="GLYCOSYL HYDROLASE"/>
    <property type="match status" value="1"/>
</dbReference>
<evidence type="ECO:0000256" key="3">
    <source>
        <dbReference type="PROSITE-ProRule" id="PRU10055"/>
    </source>
</evidence>
<proteinExistence type="inferred from homology"/>
<dbReference type="GO" id="GO:0016052">
    <property type="term" value="P:carbohydrate catabolic process"/>
    <property type="evidence" value="ECO:0007669"/>
    <property type="project" value="TreeGrafter"/>
</dbReference>
<dbReference type="Proteomes" id="UP000246351">
    <property type="component" value="Unassembled WGS sequence"/>
</dbReference>
<dbReference type="GO" id="GO:0008422">
    <property type="term" value="F:beta-glucosidase activity"/>
    <property type="evidence" value="ECO:0007669"/>
    <property type="project" value="TreeGrafter"/>
</dbReference>
<comment type="similarity">
    <text evidence="1 4">Belongs to the glycosyl hydrolase 1 family.</text>
</comment>
<feature type="non-terminal residue" evidence="5">
    <location>
        <position position="1"/>
    </location>
</feature>
<organism evidence="5 6">
    <name type="scientific">Staphylococcus pseudintermedius</name>
    <dbReference type="NCBI Taxonomy" id="283734"/>
    <lineage>
        <taxon>Bacteria</taxon>
        <taxon>Bacillati</taxon>
        <taxon>Bacillota</taxon>
        <taxon>Bacilli</taxon>
        <taxon>Bacillales</taxon>
        <taxon>Staphylococcaceae</taxon>
        <taxon>Staphylococcus</taxon>
        <taxon>Staphylococcus intermedius group</taxon>
    </lineage>
</organism>